<evidence type="ECO:0000256" key="1">
    <source>
        <dbReference type="SAM" id="SignalP"/>
    </source>
</evidence>
<accession>A0ABT6DF97</accession>
<feature type="signal peptide" evidence="1">
    <location>
        <begin position="1"/>
        <end position="23"/>
    </location>
</feature>
<proteinExistence type="predicted"/>
<protein>
    <recommendedName>
        <fullName evidence="4">DUF1311 domain-containing protein</fullName>
    </recommendedName>
</protein>
<feature type="chain" id="PRO_5046390355" description="DUF1311 domain-containing protein" evidence="1">
    <location>
        <begin position="24"/>
        <end position="155"/>
    </location>
</feature>
<reference evidence="2" key="1">
    <citation type="submission" date="2022-08" db="EMBL/GenBank/DDBJ databases">
        <title>Novel Bdellovibrio Species Isolated from Svalbard: Designation Bdellovibrio svalbardensis.</title>
        <authorList>
            <person name="Mitchell R.J."/>
            <person name="Choi S.Y."/>
        </authorList>
    </citation>
    <scope>NUCLEOTIDE SEQUENCE</scope>
    <source>
        <strain evidence="2">PAP01</strain>
    </source>
</reference>
<evidence type="ECO:0000313" key="3">
    <source>
        <dbReference type="Proteomes" id="UP001152321"/>
    </source>
</evidence>
<sequence>MQTRWLSFILVVLTMMTVLNASAQGSSAALCPVPKGAKLARDQRDGVRLACLKQKKSELNVTQCLGIANSMEYSTNAEDARMVCLYDLRQKLTPKECLTVTRAMEYPDSGDEARWECIRRYNKSLSTKQCRIFAKSMSYPANAQRAEVYCSQELQ</sequence>
<name>A0ABT6DF97_9BACT</name>
<dbReference type="Proteomes" id="UP001152321">
    <property type="component" value="Unassembled WGS sequence"/>
</dbReference>
<keyword evidence="3" id="KW-1185">Reference proteome</keyword>
<comment type="caution">
    <text evidence="2">The sequence shown here is derived from an EMBL/GenBank/DDBJ whole genome shotgun (WGS) entry which is preliminary data.</text>
</comment>
<dbReference type="RefSeq" id="WP_277576991.1">
    <property type="nucleotide sequence ID" value="NZ_JANRMI010000001.1"/>
</dbReference>
<evidence type="ECO:0000313" key="2">
    <source>
        <dbReference type="EMBL" id="MDG0815516.1"/>
    </source>
</evidence>
<organism evidence="2 3">
    <name type="scientific">Bdellovibrio svalbardensis</name>
    <dbReference type="NCBI Taxonomy" id="2972972"/>
    <lineage>
        <taxon>Bacteria</taxon>
        <taxon>Pseudomonadati</taxon>
        <taxon>Bdellovibrionota</taxon>
        <taxon>Bdellovibrionia</taxon>
        <taxon>Bdellovibrionales</taxon>
        <taxon>Pseudobdellovibrionaceae</taxon>
        <taxon>Bdellovibrio</taxon>
    </lineage>
</organism>
<evidence type="ECO:0008006" key="4">
    <source>
        <dbReference type="Google" id="ProtNLM"/>
    </source>
</evidence>
<gene>
    <name evidence="2" type="ORF">NWE73_04015</name>
</gene>
<keyword evidence="1" id="KW-0732">Signal</keyword>
<dbReference type="EMBL" id="JANRMI010000001">
    <property type="protein sequence ID" value="MDG0815516.1"/>
    <property type="molecule type" value="Genomic_DNA"/>
</dbReference>